<dbReference type="GO" id="GO:0008270">
    <property type="term" value="F:zinc ion binding"/>
    <property type="evidence" value="ECO:0007669"/>
    <property type="project" value="UniProtKB-UniRule"/>
</dbReference>
<dbReference type="AlphaFoldDB" id="H3KED6"/>
<dbReference type="Pfam" id="PF01155">
    <property type="entry name" value="HypA"/>
    <property type="match status" value="1"/>
</dbReference>
<evidence type="ECO:0000256" key="3">
    <source>
        <dbReference type="ARBA" id="ARBA00022833"/>
    </source>
</evidence>
<evidence type="ECO:0000313" key="5">
    <source>
        <dbReference type="EMBL" id="EHY31516.1"/>
    </source>
</evidence>
<dbReference type="OrthoDB" id="288014at2"/>
<sequence length="124" mass="13135">MHEVSIAEGILDVVERTAEANQIAAVGSIRVAVGELAGVDIPSLTFAWQSVRKGSVAERAELVLERPPGRAWCMTCGKDVPLARYGDPCPDCGGFQLMATGGTELRVVDFTELTDEGSDKNAEG</sequence>
<evidence type="ECO:0000256" key="1">
    <source>
        <dbReference type="ARBA" id="ARBA00022596"/>
    </source>
</evidence>
<dbReference type="HOGENOM" id="CLU_126929_0_0_4"/>
<reference evidence="5 6" key="1">
    <citation type="submission" date="2011-11" db="EMBL/GenBank/DDBJ databases">
        <authorList>
            <person name="Weinstock G."/>
            <person name="Sodergren E."/>
            <person name="Clifton S."/>
            <person name="Fulton L."/>
            <person name="Fulton B."/>
            <person name="Courtney L."/>
            <person name="Fronick C."/>
            <person name="Harrison M."/>
            <person name="Strong C."/>
            <person name="Farmer C."/>
            <person name="Delahaunty K."/>
            <person name="Markovic C."/>
            <person name="Hall O."/>
            <person name="Minx P."/>
            <person name="Tomlinson C."/>
            <person name="Mitreva M."/>
            <person name="Hou S."/>
            <person name="Chen J."/>
            <person name="Wollam A."/>
            <person name="Pepin K.H."/>
            <person name="Johnson M."/>
            <person name="Bhonagiri V."/>
            <person name="Zhang X."/>
            <person name="Suruliraj S."/>
            <person name="Warren W."/>
            <person name="Chinwalla A."/>
            <person name="Mardis E.R."/>
            <person name="Wilson R.K."/>
        </authorList>
    </citation>
    <scope>NUCLEOTIDE SEQUENCE [LARGE SCALE GENOMIC DNA]</scope>
    <source>
        <strain evidence="5 6">YIT 11816</strain>
    </source>
</reference>
<dbReference type="HAMAP" id="MF_00213">
    <property type="entry name" value="HypA_HybF"/>
    <property type="match status" value="1"/>
</dbReference>
<dbReference type="GO" id="GO:0016151">
    <property type="term" value="F:nickel cation binding"/>
    <property type="evidence" value="ECO:0007669"/>
    <property type="project" value="UniProtKB-UniRule"/>
</dbReference>
<organism evidence="5 6">
    <name type="scientific">Sutterella parvirubra YIT 11816</name>
    <dbReference type="NCBI Taxonomy" id="762967"/>
    <lineage>
        <taxon>Bacteria</taxon>
        <taxon>Pseudomonadati</taxon>
        <taxon>Pseudomonadota</taxon>
        <taxon>Betaproteobacteria</taxon>
        <taxon>Burkholderiales</taxon>
        <taxon>Sutterellaceae</taxon>
        <taxon>Sutterella</taxon>
    </lineage>
</organism>
<dbReference type="PATRIC" id="fig|762967.3.peg.870"/>
<keyword evidence="2 4" id="KW-0479">Metal-binding</keyword>
<evidence type="ECO:0000256" key="4">
    <source>
        <dbReference type="HAMAP-Rule" id="MF_00213"/>
    </source>
</evidence>
<comment type="function">
    <text evidence="4">Involved in the maturation of [NiFe] hydrogenases. Required for nickel insertion into the metal center of the hydrogenase.</text>
</comment>
<dbReference type="InterPro" id="IPR000688">
    <property type="entry name" value="HypA/HybF"/>
</dbReference>
<comment type="caution">
    <text evidence="5">The sequence shown here is derived from an EMBL/GenBank/DDBJ whole genome shotgun (WGS) entry which is preliminary data.</text>
</comment>
<keyword evidence="3 4" id="KW-0862">Zinc</keyword>
<comment type="similarity">
    <text evidence="4">Belongs to the HypA/HybF family.</text>
</comment>
<evidence type="ECO:0000256" key="2">
    <source>
        <dbReference type="ARBA" id="ARBA00022723"/>
    </source>
</evidence>
<dbReference type="PANTHER" id="PTHR34535:SF3">
    <property type="entry name" value="HYDROGENASE MATURATION FACTOR HYPA"/>
    <property type="match status" value="1"/>
</dbReference>
<gene>
    <name evidence="4" type="primary">hypA</name>
    <name evidence="5" type="ORF">HMPREF9440_01099</name>
</gene>
<feature type="binding site" evidence="4">
    <location>
        <position position="89"/>
    </location>
    <ligand>
        <name>Zn(2+)</name>
        <dbReference type="ChEBI" id="CHEBI:29105"/>
    </ligand>
</feature>
<keyword evidence="6" id="KW-1185">Reference proteome</keyword>
<dbReference type="EMBL" id="AFBQ01000152">
    <property type="protein sequence ID" value="EHY31516.1"/>
    <property type="molecule type" value="Genomic_DNA"/>
</dbReference>
<protein>
    <recommendedName>
        <fullName evidence="4">Hydrogenase maturation factor HypA</fullName>
    </recommendedName>
</protein>
<dbReference type="Gene3D" id="3.30.2320.80">
    <property type="match status" value="1"/>
</dbReference>
<name>H3KED6_9BURK</name>
<dbReference type="Proteomes" id="UP000004956">
    <property type="component" value="Unassembled WGS sequence"/>
</dbReference>
<accession>H3KED6</accession>
<dbReference type="STRING" id="762967.HMPREF9440_01099"/>
<feature type="binding site" evidence="4">
    <location>
        <position position="73"/>
    </location>
    <ligand>
        <name>Zn(2+)</name>
        <dbReference type="ChEBI" id="CHEBI:29105"/>
    </ligand>
</feature>
<dbReference type="PIRSF" id="PIRSF004761">
    <property type="entry name" value="Hydrgn_mat_HypA"/>
    <property type="match status" value="1"/>
</dbReference>
<proteinExistence type="inferred from homology"/>
<evidence type="ECO:0000313" key="6">
    <source>
        <dbReference type="Proteomes" id="UP000004956"/>
    </source>
</evidence>
<dbReference type="PANTHER" id="PTHR34535">
    <property type="entry name" value="HYDROGENASE MATURATION FACTOR HYPA"/>
    <property type="match status" value="1"/>
</dbReference>
<feature type="binding site" evidence="4">
    <location>
        <position position="92"/>
    </location>
    <ligand>
        <name>Zn(2+)</name>
        <dbReference type="ChEBI" id="CHEBI:29105"/>
    </ligand>
</feature>
<feature type="binding site" evidence="4">
    <location>
        <position position="76"/>
    </location>
    <ligand>
        <name>Zn(2+)</name>
        <dbReference type="ChEBI" id="CHEBI:29105"/>
    </ligand>
</feature>
<feature type="binding site" evidence="4">
    <location>
        <position position="2"/>
    </location>
    <ligand>
        <name>Ni(2+)</name>
        <dbReference type="ChEBI" id="CHEBI:49786"/>
    </ligand>
</feature>
<dbReference type="GO" id="GO:0051604">
    <property type="term" value="P:protein maturation"/>
    <property type="evidence" value="ECO:0007669"/>
    <property type="project" value="InterPro"/>
</dbReference>
<dbReference type="RefSeq" id="WP_008541905.1">
    <property type="nucleotide sequence ID" value="NZ_JH604944.1"/>
</dbReference>
<keyword evidence="1 4" id="KW-0533">Nickel</keyword>